<evidence type="ECO:0000256" key="1">
    <source>
        <dbReference type="SAM" id="MobiDB-lite"/>
    </source>
</evidence>
<dbReference type="Proteomes" id="UP001187343">
    <property type="component" value="Unassembled WGS sequence"/>
</dbReference>
<gene>
    <name evidence="2" type="ORF">Q8A67_021518</name>
</gene>
<keyword evidence="3" id="KW-1185">Reference proteome</keyword>
<reference evidence="2" key="1">
    <citation type="submission" date="2023-08" db="EMBL/GenBank/DDBJ databases">
        <title>Chromosome-level Genome Assembly of mud carp (Cirrhinus molitorella).</title>
        <authorList>
            <person name="Liu H."/>
        </authorList>
    </citation>
    <scope>NUCLEOTIDE SEQUENCE</scope>
    <source>
        <strain evidence="2">Prfri</strain>
        <tissue evidence="2">Muscle</tissue>
    </source>
</reference>
<proteinExistence type="predicted"/>
<name>A0AA88P3P6_9TELE</name>
<dbReference type="AlphaFoldDB" id="A0AA88P3P6"/>
<organism evidence="2 3">
    <name type="scientific">Cirrhinus molitorella</name>
    <name type="common">mud carp</name>
    <dbReference type="NCBI Taxonomy" id="172907"/>
    <lineage>
        <taxon>Eukaryota</taxon>
        <taxon>Metazoa</taxon>
        <taxon>Chordata</taxon>
        <taxon>Craniata</taxon>
        <taxon>Vertebrata</taxon>
        <taxon>Euteleostomi</taxon>
        <taxon>Actinopterygii</taxon>
        <taxon>Neopterygii</taxon>
        <taxon>Teleostei</taxon>
        <taxon>Ostariophysi</taxon>
        <taxon>Cypriniformes</taxon>
        <taxon>Cyprinidae</taxon>
        <taxon>Labeoninae</taxon>
        <taxon>Labeonini</taxon>
        <taxon>Cirrhinus</taxon>
    </lineage>
</organism>
<feature type="compositionally biased region" description="Basic and acidic residues" evidence="1">
    <location>
        <begin position="44"/>
        <end position="63"/>
    </location>
</feature>
<comment type="caution">
    <text evidence="2">The sequence shown here is derived from an EMBL/GenBank/DDBJ whole genome shotgun (WGS) entry which is preliminary data.</text>
</comment>
<accession>A0AA88P3P6</accession>
<protein>
    <submittedName>
        <fullName evidence="2">Uncharacterized protein</fullName>
    </submittedName>
</protein>
<dbReference type="EMBL" id="JAUYZG010000021">
    <property type="protein sequence ID" value="KAK2874365.1"/>
    <property type="molecule type" value="Genomic_DNA"/>
</dbReference>
<feature type="region of interest" description="Disordered" evidence="1">
    <location>
        <begin position="42"/>
        <end position="63"/>
    </location>
</feature>
<sequence length="117" mass="13265">MTSGPQTDPGTGDTLSPDPEWMLLIAQCWSESTRRVARGGWEQYEEREKNENKTHSDRKEKGTARAQCGGLILLYRLAYAAVAVGRLCVEGSIRGAKLQERLQSPLKLGWWDEMERR</sequence>
<evidence type="ECO:0000313" key="2">
    <source>
        <dbReference type="EMBL" id="KAK2874365.1"/>
    </source>
</evidence>
<evidence type="ECO:0000313" key="3">
    <source>
        <dbReference type="Proteomes" id="UP001187343"/>
    </source>
</evidence>